<gene>
    <name evidence="1" type="ORF">DD238_005556</name>
</gene>
<comment type="caution">
    <text evidence="1">The sequence shown here is derived from an EMBL/GenBank/DDBJ whole genome shotgun (WGS) entry which is preliminary data.</text>
</comment>
<keyword evidence="2" id="KW-1185">Reference proteome</keyword>
<dbReference type="Proteomes" id="UP000282087">
    <property type="component" value="Unassembled WGS sequence"/>
</dbReference>
<proteinExistence type="predicted"/>
<dbReference type="OrthoDB" id="164026at2759"/>
<evidence type="ECO:0000313" key="1">
    <source>
        <dbReference type="EMBL" id="RMX64323.1"/>
    </source>
</evidence>
<protein>
    <submittedName>
        <fullName evidence="1">Uncharacterized protein</fullName>
    </submittedName>
</protein>
<reference evidence="1 2" key="1">
    <citation type="submission" date="2018-06" db="EMBL/GenBank/DDBJ databases">
        <title>Comparative genomics of downy mildews reveals potential adaptations to biotrophy.</title>
        <authorList>
            <person name="Fletcher K."/>
            <person name="Klosterman S.J."/>
            <person name="Derevnina L."/>
            <person name="Martin F."/>
            <person name="Koike S."/>
            <person name="Reyes Chin-Wo S."/>
            <person name="Mou B."/>
            <person name="Michelmore R."/>
        </authorList>
    </citation>
    <scope>NUCLEOTIDE SEQUENCE [LARGE SCALE GENOMIC DNA]</scope>
    <source>
        <strain evidence="1 2">R14</strain>
    </source>
</reference>
<accession>A0A3M6VDQ2</accession>
<evidence type="ECO:0000313" key="2">
    <source>
        <dbReference type="Proteomes" id="UP000282087"/>
    </source>
</evidence>
<sequence length="163" mass="18690">MASLNPERNPEFILDEHKRRNHIFLSKKYLRRKGATASQLLQLLAAFRNSERHFALDSSDANMRRRRKSRQAFNDINSALRDRNSLSAFDLAVGDSKQSSRHFFRAPASPKLILKISSVVTPTGLSKDPHVIKAMHRAYWGKLFQSDSQDLSVEPVLFYPPKL</sequence>
<name>A0A3M6VDQ2_9STRA</name>
<dbReference type="AlphaFoldDB" id="A0A3M6VDQ2"/>
<organism evidence="1 2">
    <name type="scientific">Peronospora effusa</name>
    <dbReference type="NCBI Taxonomy" id="542832"/>
    <lineage>
        <taxon>Eukaryota</taxon>
        <taxon>Sar</taxon>
        <taxon>Stramenopiles</taxon>
        <taxon>Oomycota</taxon>
        <taxon>Peronosporomycetes</taxon>
        <taxon>Peronosporales</taxon>
        <taxon>Peronosporaceae</taxon>
        <taxon>Peronospora</taxon>
    </lineage>
</organism>
<dbReference type="EMBL" id="QLLG01000321">
    <property type="protein sequence ID" value="RMX64323.1"/>
    <property type="molecule type" value="Genomic_DNA"/>
</dbReference>